<proteinExistence type="predicted"/>
<sequence length="45" mass="5317">MIKLKYVEAFPTRHGLMHVIREQIGERSYIDRQGNDVEFKPMPEG</sequence>
<keyword evidence="2" id="KW-1185">Reference proteome</keyword>
<dbReference type="Proteomes" id="UP000606653">
    <property type="component" value="Unassembled WGS sequence"/>
</dbReference>
<evidence type="ECO:0000313" key="1">
    <source>
        <dbReference type="EMBL" id="GGO00521.1"/>
    </source>
</evidence>
<gene>
    <name evidence="1" type="ORF">GCM10010969_21860</name>
</gene>
<name>A0ABQ2L2R0_9BACL</name>
<accession>A0ABQ2L2R0</accession>
<organism evidence="1 2">
    <name type="scientific">Saccharibacillus kuerlensis</name>
    <dbReference type="NCBI Taxonomy" id="459527"/>
    <lineage>
        <taxon>Bacteria</taxon>
        <taxon>Bacillati</taxon>
        <taxon>Bacillota</taxon>
        <taxon>Bacilli</taxon>
        <taxon>Bacillales</taxon>
        <taxon>Paenibacillaceae</taxon>
        <taxon>Saccharibacillus</taxon>
    </lineage>
</organism>
<reference evidence="2" key="1">
    <citation type="journal article" date="2019" name="Int. J. Syst. Evol. Microbiol.">
        <title>The Global Catalogue of Microorganisms (GCM) 10K type strain sequencing project: providing services to taxonomists for standard genome sequencing and annotation.</title>
        <authorList>
            <consortium name="The Broad Institute Genomics Platform"/>
            <consortium name="The Broad Institute Genome Sequencing Center for Infectious Disease"/>
            <person name="Wu L."/>
            <person name="Ma J."/>
        </authorList>
    </citation>
    <scope>NUCLEOTIDE SEQUENCE [LARGE SCALE GENOMIC DNA]</scope>
    <source>
        <strain evidence="2">CGMCC 1.6964</strain>
    </source>
</reference>
<comment type="caution">
    <text evidence="1">The sequence shown here is derived from an EMBL/GenBank/DDBJ whole genome shotgun (WGS) entry which is preliminary data.</text>
</comment>
<evidence type="ECO:0000313" key="2">
    <source>
        <dbReference type="Proteomes" id="UP000606653"/>
    </source>
</evidence>
<protein>
    <submittedName>
        <fullName evidence="1">Uncharacterized protein</fullName>
    </submittedName>
</protein>
<dbReference type="EMBL" id="BMLN01000005">
    <property type="protein sequence ID" value="GGO00521.1"/>
    <property type="molecule type" value="Genomic_DNA"/>
</dbReference>